<gene>
    <name evidence="6" type="primary">8233612</name>
    <name evidence="5" type="ORF">Phum_PHUM371000</name>
</gene>
<keyword evidence="2 4" id="KW-0802">TPR repeat</keyword>
<evidence type="ECO:0000256" key="3">
    <source>
        <dbReference type="ARBA" id="ARBA00024020"/>
    </source>
</evidence>
<dbReference type="RefSeq" id="XP_002428232.1">
    <property type="nucleotide sequence ID" value="XM_002428187.1"/>
</dbReference>
<dbReference type="HOGENOM" id="CLU_004905_2_0_1"/>
<dbReference type="EnsemblMetazoa" id="PHUM371000-RA">
    <property type="protein sequence ID" value="PHUM371000-PA"/>
    <property type="gene ID" value="PHUM371000"/>
</dbReference>
<dbReference type="VEuPathDB" id="VectorBase:PHUM371000"/>
<comment type="similarity">
    <text evidence="3">Belongs to the TTC27 family.</text>
</comment>
<dbReference type="STRING" id="121224.E0VQ38"/>
<evidence type="ECO:0000256" key="4">
    <source>
        <dbReference type="PROSITE-ProRule" id="PRU00339"/>
    </source>
</evidence>
<dbReference type="PANTHER" id="PTHR16193:SF0">
    <property type="entry name" value="TETRATRICOPEPTIDE REPEAT PROTEIN 27"/>
    <property type="match status" value="1"/>
</dbReference>
<dbReference type="OrthoDB" id="1936594at2759"/>
<dbReference type="CTD" id="8233612"/>
<dbReference type="InterPro" id="IPR044244">
    <property type="entry name" value="TTC27/Emw1"/>
</dbReference>
<feature type="repeat" description="TPR" evidence="4">
    <location>
        <begin position="586"/>
        <end position="619"/>
    </location>
</feature>
<dbReference type="Proteomes" id="UP000009046">
    <property type="component" value="Unassembled WGS sequence"/>
</dbReference>
<dbReference type="EMBL" id="DS235389">
    <property type="protein sequence ID" value="EEB15494.1"/>
    <property type="molecule type" value="Genomic_DNA"/>
</dbReference>
<dbReference type="FunCoup" id="E0VQ38">
    <property type="interactions" value="2158"/>
</dbReference>
<dbReference type="InParanoid" id="E0VQ38"/>
<name>E0VQ38_PEDHC</name>
<evidence type="ECO:0000256" key="1">
    <source>
        <dbReference type="ARBA" id="ARBA00022737"/>
    </source>
</evidence>
<sequence length="703" mass="81964">MVTENLLLSVFELSKDFEKCSAVDYLNKGQYLEVLKLPFFQNLLKSITVDNNCQKNLQAYIQTQVEASYNVDKNLTIKIMSINRMIRKIEILAGGLSLLALFIRKNWTGPNIIIEEELFPNNILESKLDVLKNLVLDGESIVSTVEYPTLLYLSKTILENSYLAFNDLVIFKIWFLRSLFINQQILDELSPQLFEKINIIVDEIKSSLHSYSKAAIIALHLEFARIYIYFNNIQISKTDVQKATDLSGIEISLSGMYIFKKKKICKLLLHFRFLTITRYFLILKVTLNNDTSLEELEVETCALPKDLKLDDEVRLDKIKFIDNSLNTYPSLTGLQQAVILSNLFQTQKSQPKDSLADEELQPLIHCILEQPKIWSFRTTTLLLRSKLESNHKRTVERSMMQVQVLADSYSETEISFKQKSSYFFISYLPPKWQIQSLLADVLASIGSIKSALEIYIKLQDWENVIFCYNVLQMRHKAQEIIEQELKKNPSPKLWCLLGDATDDVSCYEKAWELSNKRKLINDVYLKINNFRKEYDKSIEHFQKSLEINSLQKEVWYRLGYAALVEEKWEISASAYRKYVVLDPECFEAWNNLARCYCELKQKSRAWRALQEALKVDYSNWKVWDNYMVVSCDLKMFEDAIKSYHEILNIKEKHLDVSVLNALVIGFNTAKAHNMAENENVEKFRNKLLELFGRLTSQVTKKKN</sequence>
<evidence type="ECO:0000313" key="5">
    <source>
        <dbReference type="EMBL" id="EEB15494.1"/>
    </source>
</evidence>
<dbReference type="InterPro" id="IPR011990">
    <property type="entry name" value="TPR-like_helical_dom_sf"/>
</dbReference>
<reference evidence="5" key="1">
    <citation type="submission" date="2007-04" db="EMBL/GenBank/DDBJ databases">
        <title>Annotation of Pediculus humanus corporis strain USDA.</title>
        <authorList>
            <person name="Kirkness E."/>
            <person name="Hannick L."/>
            <person name="Hass B."/>
            <person name="Bruggner R."/>
            <person name="Lawson D."/>
            <person name="Bidwell S."/>
            <person name="Joardar V."/>
            <person name="Caler E."/>
            <person name="Walenz B."/>
            <person name="Inman J."/>
            <person name="Schobel S."/>
            <person name="Galinsky K."/>
            <person name="Amedeo P."/>
            <person name="Strausberg R."/>
        </authorList>
    </citation>
    <scope>NUCLEOTIDE SEQUENCE</scope>
    <source>
        <strain evidence="5">USDA</strain>
    </source>
</reference>
<dbReference type="eggNOG" id="KOG1128">
    <property type="taxonomic scope" value="Eukaryota"/>
</dbReference>
<dbReference type="KEGG" id="phu:Phum_PHUM371000"/>
<evidence type="ECO:0000256" key="2">
    <source>
        <dbReference type="ARBA" id="ARBA00022803"/>
    </source>
</evidence>
<evidence type="ECO:0000313" key="7">
    <source>
        <dbReference type="Proteomes" id="UP000009046"/>
    </source>
</evidence>
<keyword evidence="7" id="KW-1185">Reference proteome</keyword>
<dbReference type="SUPFAM" id="SSF48452">
    <property type="entry name" value="TPR-like"/>
    <property type="match status" value="1"/>
</dbReference>
<evidence type="ECO:0000313" key="6">
    <source>
        <dbReference type="EnsemblMetazoa" id="PHUM371000-PA"/>
    </source>
</evidence>
<dbReference type="Gene3D" id="1.25.40.10">
    <property type="entry name" value="Tetratricopeptide repeat domain"/>
    <property type="match status" value="1"/>
</dbReference>
<accession>E0VQ38</accession>
<dbReference type="EMBL" id="AAZO01004318">
    <property type="status" value="NOT_ANNOTATED_CDS"/>
    <property type="molecule type" value="Genomic_DNA"/>
</dbReference>
<dbReference type="SMART" id="SM00028">
    <property type="entry name" value="TPR"/>
    <property type="match status" value="3"/>
</dbReference>
<dbReference type="PANTHER" id="PTHR16193">
    <property type="entry name" value="TETRATRICOPEPTIDE REPEAT PROTEIN 27"/>
    <property type="match status" value="1"/>
</dbReference>
<dbReference type="GeneID" id="8233612"/>
<proteinExistence type="inferred from homology"/>
<dbReference type="PROSITE" id="PS50005">
    <property type="entry name" value="TPR"/>
    <property type="match status" value="1"/>
</dbReference>
<dbReference type="InterPro" id="IPR019734">
    <property type="entry name" value="TPR_rpt"/>
</dbReference>
<dbReference type="AlphaFoldDB" id="E0VQ38"/>
<protein>
    <submittedName>
        <fullName evidence="5">TPR repeat-containing protein T20B12.1, putative</fullName>
    </submittedName>
</protein>
<dbReference type="OMA" id="WNIRLIC"/>
<reference evidence="5" key="2">
    <citation type="submission" date="2007-04" db="EMBL/GenBank/DDBJ databases">
        <title>The genome of the human body louse.</title>
        <authorList>
            <consortium name="The Human Body Louse Genome Consortium"/>
            <person name="Kirkness E."/>
            <person name="Walenz B."/>
            <person name="Hass B."/>
            <person name="Bruggner R."/>
            <person name="Strausberg R."/>
        </authorList>
    </citation>
    <scope>NUCLEOTIDE SEQUENCE</scope>
    <source>
        <strain evidence="5">USDA</strain>
    </source>
</reference>
<reference evidence="6" key="3">
    <citation type="submission" date="2021-02" db="UniProtKB">
        <authorList>
            <consortium name="EnsemblMetazoa"/>
        </authorList>
    </citation>
    <scope>IDENTIFICATION</scope>
    <source>
        <strain evidence="6">USDA</strain>
    </source>
</reference>
<keyword evidence="1" id="KW-0677">Repeat</keyword>
<organism>
    <name type="scientific">Pediculus humanus subsp. corporis</name>
    <name type="common">Body louse</name>
    <dbReference type="NCBI Taxonomy" id="121224"/>
    <lineage>
        <taxon>Eukaryota</taxon>
        <taxon>Metazoa</taxon>
        <taxon>Ecdysozoa</taxon>
        <taxon>Arthropoda</taxon>
        <taxon>Hexapoda</taxon>
        <taxon>Insecta</taxon>
        <taxon>Pterygota</taxon>
        <taxon>Neoptera</taxon>
        <taxon>Paraneoptera</taxon>
        <taxon>Psocodea</taxon>
        <taxon>Troctomorpha</taxon>
        <taxon>Phthiraptera</taxon>
        <taxon>Anoplura</taxon>
        <taxon>Pediculidae</taxon>
        <taxon>Pediculus</taxon>
    </lineage>
</organism>